<proteinExistence type="predicted"/>
<dbReference type="Pfam" id="PF04392">
    <property type="entry name" value="ABC_sub_bind"/>
    <property type="match status" value="1"/>
</dbReference>
<dbReference type="Proteomes" id="UP000284051">
    <property type="component" value="Unassembled WGS sequence"/>
</dbReference>
<dbReference type="AlphaFoldDB" id="A0A3R6E5N2"/>
<accession>A0A3R6E5N2</accession>
<evidence type="ECO:0000313" key="4">
    <source>
        <dbReference type="Proteomes" id="UP000284051"/>
    </source>
</evidence>
<feature type="chain" id="PRO_5038235903" evidence="1">
    <location>
        <begin position="26"/>
        <end position="358"/>
    </location>
</feature>
<gene>
    <name evidence="3" type="ORF">DW264_04370</name>
    <name evidence="2" type="ORF">GMD50_10460</name>
</gene>
<dbReference type="CDD" id="cd06325">
    <property type="entry name" value="PBP1_ABC_unchar_transporter"/>
    <property type="match status" value="1"/>
</dbReference>
<dbReference type="Gene3D" id="3.40.50.2300">
    <property type="match status" value="2"/>
</dbReference>
<dbReference type="InterPro" id="IPR007487">
    <property type="entry name" value="ABC_transpt-TYRBP-like"/>
</dbReference>
<sequence>MENSMKNYKKILSVVMTAAMAASLAACGNSTANTSSTTDAAASDAAQASDAAATESGAGTSSDGKKYTIGICQQLEHPALDQATQGFEDALTELLGSGNVTFDLQNAQGEQANCATISNGFVANNYDLILANATTALQCAAAATSTIPVIGTSVTDYATALDIDNWTGSTGTNVSGTADLAPIDQQEDMLVELFPDAKNVGILYCSAEPNSAYQASEFEKALDEDSISYKEYTVSDSNDIASVVQSAVSECDVLYIPTDNTMAGNTESINNIALPAGVPIIAGEEGICSGCGVATLSISYYDIGYTAGKMAYDVLVNGADISTMDVQYAENVTKEYNADICSQLGITVPDDYTAIAAE</sequence>
<feature type="signal peptide" evidence="1">
    <location>
        <begin position="1"/>
        <end position="25"/>
    </location>
</feature>
<dbReference type="PROSITE" id="PS51257">
    <property type="entry name" value="PROKAR_LIPOPROTEIN"/>
    <property type="match status" value="1"/>
</dbReference>
<reference evidence="2 5" key="2">
    <citation type="journal article" date="2019" name="Nat. Med.">
        <title>A library of human gut bacterial isolates paired with longitudinal multiomics data enables mechanistic microbiome research.</title>
        <authorList>
            <person name="Poyet M."/>
            <person name="Groussin M."/>
            <person name="Gibbons S.M."/>
            <person name="Avila-Pacheco J."/>
            <person name="Jiang X."/>
            <person name="Kearney S.M."/>
            <person name="Perrotta A.R."/>
            <person name="Berdy B."/>
            <person name="Zhao S."/>
            <person name="Lieberman T.D."/>
            <person name="Swanson P.K."/>
            <person name="Smith M."/>
            <person name="Roesemann S."/>
            <person name="Alexander J.E."/>
            <person name="Rich S.A."/>
            <person name="Livny J."/>
            <person name="Vlamakis H."/>
            <person name="Clish C."/>
            <person name="Bullock K."/>
            <person name="Deik A."/>
            <person name="Scott J."/>
            <person name="Pierce K.A."/>
            <person name="Xavier R.J."/>
            <person name="Alm E.J."/>
        </authorList>
    </citation>
    <scope>NUCLEOTIDE SEQUENCE [LARGE SCALE GENOMIC DNA]</scope>
    <source>
        <strain evidence="2 5">BIOML-A1</strain>
    </source>
</reference>
<dbReference type="PANTHER" id="PTHR35271">
    <property type="entry name" value="ABC TRANSPORTER, SUBSTRATE-BINDING LIPOPROTEIN-RELATED"/>
    <property type="match status" value="1"/>
</dbReference>
<name>A0A3R6E5N2_9FIRM</name>
<comment type="caution">
    <text evidence="3">The sequence shown here is derived from an EMBL/GenBank/DDBJ whole genome shotgun (WGS) entry which is preliminary data.</text>
</comment>
<keyword evidence="1" id="KW-0732">Signal</keyword>
<dbReference type="SUPFAM" id="SSF53822">
    <property type="entry name" value="Periplasmic binding protein-like I"/>
    <property type="match status" value="1"/>
</dbReference>
<protein>
    <submittedName>
        <fullName evidence="3">ABC transporter substrate-binding protein</fullName>
    </submittedName>
</protein>
<reference evidence="3 4" key="1">
    <citation type="submission" date="2018-08" db="EMBL/GenBank/DDBJ databases">
        <title>A genome reference for cultivated species of the human gut microbiota.</title>
        <authorList>
            <person name="Zou Y."/>
            <person name="Xue W."/>
            <person name="Luo G."/>
        </authorList>
    </citation>
    <scope>NUCLEOTIDE SEQUENCE [LARGE SCALE GENOMIC DNA]</scope>
    <source>
        <strain evidence="3 4">AM22-21LB</strain>
    </source>
</reference>
<organism evidence="3 4">
    <name type="scientific">Roseburia intestinalis</name>
    <dbReference type="NCBI Taxonomy" id="166486"/>
    <lineage>
        <taxon>Bacteria</taxon>
        <taxon>Bacillati</taxon>
        <taxon>Bacillota</taxon>
        <taxon>Clostridia</taxon>
        <taxon>Lachnospirales</taxon>
        <taxon>Lachnospiraceae</taxon>
        <taxon>Roseburia</taxon>
    </lineage>
</organism>
<evidence type="ECO:0000313" key="5">
    <source>
        <dbReference type="Proteomes" id="UP000478483"/>
    </source>
</evidence>
<dbReference type="PANTHER" id="PTHR35271:SF1">
    <property type="entry name" value="ABC TRANSPORTER, SUBSTRATE-BINDING LIPOPROTEIN"/>
    <property type="match status" value="1"/>
</dbReference>
<dbReference type="Proteomes" id="UP000478483">
    <property type="component" value="Unassembled WGS sequence"/>
</dbReference>
<dbReference type="InterPro" id="IPR028082">
    <property type="entry name" value="Peripla_BP_I"/>
</dbReference>
<evidence type="ECO:0000256" key="1">
    <source>
        <dbReference type="SAM" id="SignalP"/>
    </source>
</evidence>
<evidence type="ECO:0000313" key="3">
    <source>
        <dbReference type="EMBL" id="RHG30020.1"/>
    </source>
</evidence>
<evidence type="ECO:0000313" key="2">
    <source>
        <dbReference type="EMBL" id="MTR85476.1"/>
    </source>
</evidence>
<dbReference type="EMBL" id="QRID01000003">
    <property type="protein sequence ID" value="RHG30020.1"/>
    <property type="molecule type" value="Genomic_DNA"/>
</dbReference>
<dbReference type="EMBL" id="WNAJ01000011">
    <property type="protein sequence ID" value="MTR85476.1"/>
    <property type="molecule type" value="Genomic_DNA"/>
</dbReference>